<keyword evidence="13 26" id="KW-0067">ATP-binding</keyword>
<evidence type="ECO:0000256" key="6">
    <source>
        <dbReference type="ARBA" id="ARBA00022475"/>
    </source>
</evidence>
<keyword evidence="6" id="KW-1003">Cell membrane</keyword>
<dbReference type="Gene3D" id="1.10.287.130">
    <property type="match status" value="1"/>
</dbReference>
<keyword evidence="7" id="KW-0597">Phosphoprotein</keyword>
<evidence type="ECO:0000259" key="24">
    <source>
        <dbReference type="PROSITE" id="PS50109"/>
    </source>
</evidence>
<reference evidence="27" key="1">
    <citation type="journal article" date="2019" name="Int. J. Syst. Evol. Microbiol.">
        <title>The Global Catalogue of Microorganisms (GCM) 10K type strain sequencing project: providing services to taxonomists for standard genome sequencing and annotation.</title>
        <authorList>
            <consortium name="The Broad Institute Genomics Platform"/>
            <consortium name="The Broad Institute Genome Sequencing Center for Infectious Disease"/>
            <person name="Wu L."/>
            <person name="Ma J."/>
        </authorList>
    </citation>
    <scope>NUCLEOTIDE SEQUENCE [LARGE SCALE GENOMIC DNA]</scope>
    <source>
        <strain evidence="27">JCM 19129</strain>
    </source>
</reference>
<dbReference type="EMBL" id="BAABLW010000001">
    <property type="protein sequence ID" value="GAA4911000.1"/>
    <property type="molecule type" value="Genomic_DNA"/>
</dbReference>
<keyword evidence="20" id="KW-0464">Manganese</keyword>
<keyword evidence="19" id="KW-0843">Virulence</keyword>
<feature type="transmembrane region" description="Helical" evidence="23">
    <location>
        <begin position="208"/>
        <end position="230"/>
    </location>
</feature>
<dbReference type="CDD" id="cd06225">
    <property type="entry name" value="HAMP"/>
    <property type="match status" value="1"/>
</dbReference>
<feature type="transmembrane region" description="Helical" evidence="23">
    <location>
        <begin position="35"/>
        <end position="57"/>
    </location>
</feature>
<dbReference type="Pfam" id="PF00512">
    <property type="entry name" value="HisKA"/>
    <property type="match status" value="1"/>
</dbReference>
<evidence type="ECO:0000256" key="4">
    <source>
        <dbReference type="ARBA" id="ARBA00004651"/>
    </source>
</evidence>
<proteinExistence type="predicted"/>
<keyword evidence="8" id="KW-0808">Transferase</keyword>
<evidence type="ECO:0000256" key="15">
    <source>
        <dbReference type="ARBA" id="ARBA00022912"/>
    </source>
</evidence>
<dbReference type="Pfam" id="PF02518">
    <property type="entry name" value="HATPase_c"/>
    <property type="match status" value="1"/>
</dbReference>
<keyword evidence="9 23" id="KW-0812">Transmembrane</keyword>
<keyword evidence="18" id="KW-0346">Stress response</keyword>
<dbReference type="Gene3D" id="3.30.565.10">
    <property type="entry name" value="Histidine kinase-like ATPase, C-terminal domain"/>
    <property type="match status" value="1"/>
</dbReference>
<evidence type="ECO:0000256" key="20">
    <source>
        <dbReference type="ARBA" id="ARBA00023211"/>
    </source>
</evidence>
<dbReference type="SUPFAM" id="SSF55874">
    <property type="entry name" value="ATPase domain of HSP90 chaperone/DNA topoisomerase II/histidine kinase"/>
    <property type="match status" value="1"/>
</dbReference>
<dbReference type="Gene3D" id="6.10.340.10">
    <property type="match status" value="1"/>
</dbReference>
<dbReference type="InterPro" id="IPR003660">
    <property type="entry name" value="HAMP_dom"/>
</dbReference>
<dbReference type="SMART" id="SM00387">
    <property type="entry name" value="HATPase_c"/>
    <property type="match status" value="1"/>
</dbReference>
<dbReference type="PROSITE" id="PS50885">
    <property type="entry name" value="HAMP"/>
    <property type="match status" value="1"/>
</dbReference>
<evidence type="ECO:0000256" key="23">
    <source>
        <dbReference type="SAM" id="Phobius"/>
    </source>
</evidence>
<dbReference type="InterPro" id="IPR050980">
    <property type="entry name" value="2C_sensor_his_kinase"/>
</dbReference>
<dbReference type="InterPro" id="IPR003661">
    <property type="entry name" value="HisK_dim/P_dom"/>
</dbReference>
<dbReference type="InterPro" id="IPR005467">
    <property type="entry name" value="His_kinase_dom"/>
</dbReference>
<dbReference type="CDD" id="cd00082">
    <property type="entry name" value="HisKA"/>
    <property type="match status" value="1"/>
</dbReference>
<evidence type="ECO:0000256" key="21">
    <source>
        <dbReference type="ARBA" id="ARBA00040454"/>
    </source>
</evidence>
<evidence type="ECO:0000256" key="12">
    <source>
        <dbReference type="ARBA" id="ARBA00022801"/>
    </source>
</evidence>
<evidence type="ECO:0000256" key="9">
    <source>
        <dbReference type="ARBA" id="ARBA00022692"/>
    </source>
</evidence>
<evidence type="ECO:0000313" key="26">
    <source>
        <dbReference type="EMBL" id="GAA4911000.1"/>
    </source>
</evidence>
<evidence type="ECO:0000256" key="18">
    <source>
        <dbReference type="ARBA" id="ARBA00023016"/>
    </source>
</evidence>
<protein>
    <recommendedName>
        <fullName evidence="21">Signal transduction histidine-protein kinase/phosphatase MprB</fullName>
        <ecNumber evidence="5">2.7.13.3</ecNumber>
    </recommendedName>
    <alternativeName>
        <fullName evidence="22">Mycobacterial persistence regulator B</fullName>
    </alternativeName>
</protein>
<keyword evidence="14" id="KW-0460">Magnesium</keyword>
<dbReference type="EC" id="2.7.13.3" evidence="5"/>
<sequence length="518" mass="55955">MVPEVRQNLPEQQATGRRRLSQRWSMRQISVRSRILMAVLGLAALGLVVAGYTAFAIQQIQVESRINAELQADSEQFRLLHDVGVDPRTGESFSSPADLVHIAMQRIIPTRNEGAVGFVDGEVAFTSAVAPVALEDDAELVEALRPYALSDRASFTTISTSRTTYRAAVVPVHAQTTAEDIDGQDHEVATFVLAYDLTAERGVFADGFIIYAIVAAFSLVVVAVVGWIVAGRVLHPVRVLAGAARRIGREDISERIPVAGGDDLAEMTRAVNEMLERLEGAFRAQDQLVADVSHELRTPLTILRGHLEVLDVGDPADIVATRELAIDELKRMNRVVDDLTTLAQAEHPEFVQPQPTDIGTLTDEVFDKAIALGPRRWTIAERTEAVAMLDRERITQAWLQLAANAVKFSPEGSVISLASQVQGDDLLLSLRDQGEGIAEEDQQRIFERFGRTDKSKPGSGLGLPIVAAIVRAHGGHVVVESQPGAGATFTMVIPAGIVEVSGSQEGPSEPDTEGEAPA</sequence>
<dbReference type="InterPro" id="IPR036097">
    <property type="entry name" value="HisK_dim/P_sf"/>
</dbReference>
<dbReference type="SUPFAM" id="SSF158472">
    <property type="entry name" value="HAMP domain-like"/>
    <property type="match status" value="1"/>
</dbReference>
<dbReference type="SMART" id="SM00304">
    <property type="entry name" value="HAMP"/>
    <property type="match status" value="1"/>
</dbReference>
<evidence type="ECO:0000256" key="10">
    <source>
        <dbReference type="ARBA" id="ARBA00022741"/>
    </source>
</evidence>
<dbReference type="PROSITE" id="PS50109">
    <property type="entry name" value="HIS_KIN"/>
    <property type="match status" value="1"/>
</dbReference>
<keyword evidence="16 23" id="KW-1133">Transmembrane helix</keyword>
<evidence type="ECO:0000313" key="27">
    <source>
        <dbReference type="Proteomes" id="UP001500368"/>
    </source>
</evidence>
<evidence type="ECO:0000256" key="17">
    <source>
        <dbReference type="ARBA" id="ARBA00023012"/>
    </source>
</evidence>
<name>A0ABP9FPM7_9MICC</name>
<dbReference type="InterPro" id="IPR004358">
    <property type="entry name" value="Sig_transdc_His_kin-like_C"/>
</dbReference>
<evidence type="ECO:0000256" key="8">
    <source>
        <dbReference type="ARBA" id="ARBA00022679"/>
    </source>
</evidence>
<comment type="caution">
    <text evidence="26">The sequence shown here is derived from an EMBL/GenBank/DDBJ whole genome shotgun (WGS) entry which is preliminary data.</text>
</comment>
<keyword evidence="10" id="KW-0547">Nucleotide-binding</keyword>
<keyword evidence="12" id="KW-0378">Hydrolase</keyword>
<dbReference type="PANTHER" id="PTHR44936">
    <property type="entry name" value="SENSOR PROTEIN CREC"/>
    <property type="match status" value="1"/>
</dbReference>
<evidence type="ECO:0000256" key="13">
    <source>
        <dbReference type="ARBA" id="ARBA00022840"/>
    </source>
</evidence>
<dbReference type="CDD" id="cd00075">
    <property type="entry name" value="HATPase"/>
    <property type="match status" value="1"/>
</dbReference>
<comment type="catalytic activity">
    <reaction evidence="1">
        <text>ATP + protein L-histidine = ADP + protein N-phospho-L-histidine.</text>
        <dbReference type="EC" id="2.7.13.3"/>
    </reaction>
</comment>
<keyword evidence="11" id="KW-0418">Kinase</keyword>
<dbReference type="GO" id="GO:0005524">
    <property type="term" value="F:ATP binding"/>
    <property type="evidence" value="ECO:0007669"/>
    <property type="project" value="UniProtKB-KW"/>
</dbReference>
<keyword evidence="17" id="KW-0902">Two-component regulatory system</keyword>
<comment type="cofactor">
    <cofactor evidence="3">
        <name>Mg(2+)</name>
        <dbReference type="ChEBI" id="CHEBI:18420"/>
    </cofactor>
</comment>
<dbReference type="RefSeq" id="WP_345476223.1">
    <property type="nucleotide sequence ID" value="NZ_BAABLW010000001.1"/>
</dbReference>
<evidence type="ECO:0000256" key="2">
    <source>
        <dbReference type="ARBA" id="ARBA00001936"/>
    </source>
</evidence>
<evidence type="ECO:0000256" key="14">
    <source>
        <dbReference type="ARBA" id="ARBA00022842"/>
    </source>
</evidence>
<evidence type="ECO:0000256" key="1">
    <source>
        <dbReference type="ARBA" id="ARBA00000085"/>
    </source>
</evidence>
<keyword evidence="23" id="KW-0472">Membrane</keyword>
<evidence type="ECO:0000256" key="3">
    <source>
        <dbReference type="ARBA" id="ARBA00001946"/>
    </source>
</evidence>
<dbReference type="PRINTS" id="PR00344">
    <property type="entry name" value="BCTRLSENSOR"/>
</dbReference>
<keyword evidence="27" id="KW-1185">Reference proteome</keyword>
<evidence type="ECO:0000259" key="25">
    <source>
        <dbReference type="PROSITE" id="PS50885"/>
    </source>
</evidence>
<dbReference type="InterPro" id="IPR003594">
    <property type="entry name" value="HATPase_dom"/>
</dbReference>
<dbReference type="SMART" id="SM00388">
    <property type="entry name" value="HisKA"/>
    <property type="match status" value="1"/>
</dbReference>
<comment type="subcellular location">
    <subcellularLocation>
        <location evidence="4">Cell membrane</location>
        <topology evidence="4">Multi-pass membrane protein</topology>
    </subcellularLocation>
</comment>
<dbReference type="Proteomes" id="UP001500368">
    <property type="component" value="Unassembled WGS sequence"/>
</dbReference>
<dbReference type="InterPro" id="IPR036890">
    <property type="entry name" value="HATPase_C_sf"/>
</dbReference>
<evidence type="ECO:0000256" key="5">
    <source>
        <dbReference type="ARBA" id="ARBA00012438"/>
    </source>
</evidence>
<evidence type="ECO:0000256" key="19">
    <source>
        <dbReference type="ARBA" id="ARBA00023026"/>
    </source>
</evidence>
<dbReference type="Pfam" id="PF00672">
    <property type="entry name" value="HAMP"/>
    <property type="match status" value="1"/>
</dbReference>
<evidence type="ECO:0000256" key="16">
    <source>
        <dbReference type="ARBA" id="ARBA00022989"/>
    </source>
</evidence>
<dbReference type="SUPFAM" id="SSF47384">
    <property type="entry name" value="Homodimeric domain of signal transducing histidine kinase"/>
    <property type="match status" value="1"/>
</dbReference>
<evidence type="ECO:0000256" key="11">
    <source>
        <dbReference type="ARBA" id="ARBA00022777"/>
    </source>
</evidence>
<comment type="cofactor">
    <cofactor evidence="2">
        <name>Mn(2+)</name>
        <dbReference type="ChEBI" id="CHEBI:29035"/>
    </cofactor>
</comment>
<evidence type="ECO:0000256" key="7">
    <source>
        <dbReference type="ARBA" id="ARBA00022553"/>
    </source>
</evidence>
<gene>
    <name evidence="26" type="ORF">GCM10025790_01530</name>
</gene>
<feature type="domain" description="HAMP" evidence="25">
    <location>
        <begin position="231"/>
        <end position="283"/>
    </location>
</feature>
<dbReference type="PANTHER" id="PTHR44936:SF9">
    <property type="entry name" value="SENSOR PROTEIN CREC"/>
    <property type="match status" value="1"/>
</dbReference>
<feature type="domain" description="Histidine kinase" evidence="24">
    <location>
        <begin position="291"/>
        <end position="497"/>
    </location>
</feature>
<accession>A0ABP9FPM7</accession>
<evidence type="ECO:0000256" key="22">
    <source>
        <dbReference type="ARBA" id="ARBA00041776"/>
    </source>
</evidence>
<keyword evidence="15" id="KW-0904">Protein phosphatase</keyword>
<organism evidence="26 27">
    <name type="scientific">Nesterenkonia rhizosphaerae</name>
    <dbReference type="NCBI Taxonomy" id="1348272"/>
    <lineage>
        <taxon>Bacteria</taxon>
        <taxon>Bacillati</taxon>
        <taxon>Actinomycetota</taxon>
        <taxon>Actinomycetes</taxon>
        <taxon>Micrococcales</taxon>
        <taxon>Micrococcaceae</taxon>
        <taxon>Nesterenkonia</taxon>
    </lineage>
</organism>